<dbReference type="InterPro" id="IPR001584">
    <property type="entry name" value="Integrase_cat-core"/>
</dbReference>
<evidence type="ECO:0000259" key="1">
    <source>
        <dbReference type="PROSITE" id="PS50994"/>
    </source>
</evidence>
<proteinExistence type="predicted"/>
<dbReference type="InterPro" id="IPR050900">
    <property type="entry name" value="Transposase_IS3/IS150/IS904"/>
</dbReference>
<gene>
    <name evidence="2" type="ORF">ACFP3U_25520</name>
</gene>
<organism evidence="2 3">
    <name type="scientific">Kitasatospora misakiensis</name>
    <dbReference type="NCBI Taxonomy" id="67330"/>
    <lineage>
        <taxon>Bacteria</taxon>
        <taxon>Bacillati</taxon>
        <taxon>Actinomycetota</taxon>
        <taxon>Actinomycetes</taxon>
        <taxon>Kitasatosporales</taxon>
        <taxon>Streptomycetaceae</taxon>
        <taxon>Kitasatospora</taxon>
    </lineage>
</organism>
<dbReference type="EMBL" id="JBHSOF010000038">
    <property type="protein sequence ID" value="MFC5666317.1"/>
    <property type="molecule type" value="Genomic_DNA"/>
</dbReference>
<reference evidence="3" key="1">
    <citation type="journal article" date="2019" name="Int. J. Syst. Evol. Microbiol.">
        <title>The Global Catalogue of Microorganisms (GCM) 10K type strain sequencing project: providing services to taxonomists for standard genome sequencing and annotation.</title>
        <authorList>
            <consortium name="The Broad Institute Genomics Platform"/>
            <consortium name="The Broad Institute Genome Sequencing Center for Infectious Disease"/>
            <person name="Wu L."/>
            <person name="Ma J."/>
        </authorList>
    </citation>
    <scope>NUCLEOTIDE SEQUENCE [LARGE SCALE GENOMIC DNA]</scope>
    <source>
        <strain evidence="3">CGMCC 4.1437</strain>
    </source>
</reference>
<dbReference type="PANTHER" id="PTHR46889:SF4">
    <property type="entry name" value="TRANSPOSASE INSO FOR INSERTION SEQUENCE ELEMENT IS911B-RELATED"/>
    <property type="match status" value="1"/>
</dbReference>
<dbReference type="Gene3D" id="3.30.420.10">
    <property type="entry name" value="Ribonuclease H-like superfamily/Ribonuclease H"/>
    <property type="match status" value="1"/>
</dbReference>
<comment type="caution">
    <text evidence="2">The sequence shown here is derived from an EMBL/GenBank/DDBJ whole genome shotgun (WGS) entry which is preliminary data.</text>
</comment>
<evidence type="ECO:0000313" key="2">
    <source>
        <dbReference type="EMBL" id="MFC5666317.1"/>
    </source>
</evidence>
<sequence length="123" mass="13713">MEPGKLIHHSNHGCQYTSIKLTTRLLKAGIEASMGTVGDSFDNALAENLWSVLKTECVRRTTFATRTDADLALFAYIDGWYNTRRIQKRLGWLSPDEYEAKHYADQATAEPVAVEPPTPALTS</sequence>
<dbReference type="RefSeq" id="WP_380227990.1">
    <property type="nucleotide sequence ID" value="NZ_JBHSOF010000038.1"/>
</dbReference>
<dbReference type="SUPFAM" id="SSF53098">
    <property type="entry name" value="Ribonuclease H-like"/>
    <property type="match status" value="1"/>
</dbReference>
<dbReference type="PROSITE" id="PS50994">
    <property type="entry name" value="INTEGRASE"/>
    <property type="match status" value="1"/>
</dbReference>
<dbReference type="Pfam" id="PF13333">
    <property type="entry name" value="rve_2"/>
    <property type="match status" value="1"/>
</dbReference>
<dbReference type="InterPro" id="IPR012337">
    <property type="entry name" value="RNaseH-like_sf"/>
</dbReference>
<dbReference type="Proteomes" id="UP001595975">
    <property type="component" value="Unassembled WGS sequence"/>
</dbReference>
<name>A0ABW0X8Z1_9ACTN</name>
<dbReference type="PANTHER" id="PTHR46889">
    <property type="entry name" value="TRANSPOSASE INSF FOR INSERTION SEQUENCE IS3B-RELATED"/>
    <property type="match status" value="1"/>
</dbReference>
<feature type="domain" description="Integrase catalytic" evidence="1">
    <location>
        <begin position="1"/>
        <end position="103"/>
    </location>
</feature>
<keyword evidence="3" id="KW-1185">Reference proteome</keyword>
<dbReference type="InterPro" id="IPR036397">
    <property type="entry name" value="RNaseH_sf"/>
</dbReference>
<evidence type="ECO:0000313" key="3">
    <source>
        <dbReference type="Proteomes" id="UP001595975"/>
    </source>
</evidence>
<accession>A0ABW0X8Z1</accession>
<protein>
    <submittedName>
        <fullName evidence="2">Transposase</fullName>
    </submittedName>
</protein>